<dbReference type="HOGENOM" id="CLU_013150_0_0_5"/>
<dbReference type="InterPro" id="IPR023157">
    <property type="entry name" value="AGR-C-984p-like_sf"/>
</dbReference>
<dbReference type="Gene3D" id="1.10.3700.10">
    <property type="entry name" value="AGR C 984p-like"/>
    <property type="match status" value="5"/>
</dbReference>
<organism evidence="1 2">
    <name type="scientific">Rhizobium mesoamericanum STM3625</name>
    <dbReference type="NCBI Taxonomy" id="1211777"/>
    <lineage>
        <taxon>Bacteria</taxon>
        <taxon>Pseudomonadati</taxon>
        <taxon>Pseudomonadota</taxon>
        <taxon>Alphaproteobacteria</taxon>
        <taxon>Hyphomicrobiales</taxon>
        <taxon>Rhizobiaceae</taxon>
        <taxon>Rhizobium/Agrobacterium group</taxon>
        <taxon>Rhizobium</taxon>
    </lineage>
</organism>
<evidence type="ECO:0008006" key="3">
    <source>
        <dbReference type="Google" id="ProtNLM"/>
    </source>
</evidence>
<name>K0PTH6_9HYPH</name>
<comment type="caution">
    <text evidence="1">The sequence shown here is derived from an EMBL/GenBank/DDBJ whole genome shotgun (WGS) entry which is preliminary data.</text>
</comment>
<keyword evidence="2" id="KW-1185">Reference proteome</keyword>
<sequence>MISASMAYNMLTGNMKQSLDRVASQATVKRDAEYYKDNINKVKDVDDFLGNYRLYSYAMTSYGLDDMTYAKAFMKKVLESDLTDPNSFANKLTDTRYKEFAAAFNFNSPAADAQSDAQEDDLIGLYTQSFADENKTAASETSYYSKAIDTVQNVSDLVGNSRARAYVLKAYGIDPTYVSKDFLTQVLTSDVNDPNSFVNVNGNDKYRALAAQFSFNADGTVNGAAQTAAQKSTVMEQYNLTVPSTVTQAAADYNKAYYLSKIGTITNVSDLVGDSRLASYVRTAFSMGDLSNAALKLVLTDANYANTLGYGDAHSAFNFNSDGTIDSAAASYTAQTSEQMGAMAGMASAASSYYQSKIVTVTNVDDLIADPKLTRYIKNAYALPQTLSDADLKSVLTDSTYAAALGYDNVHAAFNFLADGTVSGAGAQSTAEARSTSSAARANLDYFQNKIGSISNVDQLIADPKLTSLIKAAYQIPADISDAALKSILTDPSFASTQGFSNVNAAFSFASDGSATAASGPQSSEQLLLTTQNYNARYDDVQKDEIDKAVANYKDRMSDDNIKKVDDFLRSNAAADLNKKNDDLPDPYQMALRAYGLTEQDVPRSTMRKLLKSDPYDPNGYVASFKDDRITNLVRAFNFGSDGKITSELQALPAAVMAKYATEYKSRATMGMADGSLKDKAAKDATTAVKDFAKGMAEVKSLDDFLKNDKLTSFVLKANGLDPKKYDKATLKKIFTSDPSDSKSYLNTKADAKFKEIVADFNFDSKGELTRAKIGAIQNTGAEDRTKQNYLQQTLETQQGESNDGVRLALYFSRKAPDITSLYSILGDKALFQVITTTFSLPSGISSMDVNKQVDLLKKFVNLDDLQDSKKVDKLLKRFTAMYDLKNNTSSSPAMTILTGGKSS</sequence>
<reference evidence="1 2" key="1">
    <citation type="journal article" date="2013" name="Genome Announc.">
        <title>Draft Genome Sequence of Rhizobium mesoamericanum STM3625, a Nitrogen-Fixing Symbiont of Mimosa pudica Isolated in French Guiana (South America).</title>
        <authorList>
            <person name="Moulin L."/>
            <person name="Mornico D."/>
            <person name="Melkonian R."/>
            <person name="Klonowska A."/>
        </authorList>
    </citation>
    <scope>NUCLEOTIDE SEQUENCE [LARGE SCALE GENOMIC DNA]</scope>
    <source>
        <strain evidence="1 2">STM3625</strain>
    </source>
</reference>
<dbReference type="AlphaFoldDB" id="K0PTH6"/>
<dbReference type="Pfam" id="PF06748">
    <property type="entry name" value="DUF1217"/>
    <property type="match status" value="4"/>
</dbReference>
<dbReference type="Proteomes" id="UP000009319">
    <property type="component" value="Unassembled WGS sequence"/>
</dbReference>
<evidence type="ECO:0000313" key="1">
    <source>
        <dbReference type="EMBL" id="CCM74645.1"/>
    </source>
</evidence>
<dbReference type="eggNOG" id="ENOG502ZBJH">
    <property type="taxonomic scope" value="Bacteria"/>
</dbReference>
<gene>
    <name evidence="1" type="ORF">BN77_1783</name>
</gene>
<dbReference type="EMBL" id="CANI01000007">
    <property type="protein sequence ID" value="CCM74645.1"/>
    <property type="molecule type" value="Genomic_DNA"/>
</dbReference>
<dbReference type="STRING" id="1211777.BN77_1783"/>
<proteinExistence type="predicted"/>
<accession>K0PTH6</accession>
<protein>
    <recommendedName>
        <fullName evidence="3">DUF1217 domain-containing protein</fullName>
    </recommendedName>
</protein>
<evidence type="ECO:0000313" key="2">
    <source>
        <dbReference type="Proteomes" id="UP000009319"/>
    </source>
</evidence>
<dbReference type="SUPFAM" id="SSF158837">
    <property type="entry name" value="AGR C 984p-like"/>
    <property type="match status" value="7"/>
</dbReference>
<dbReference type="InterPro" id="IPR010626">
    <property type="entry name" value="DUF1217"/>
</dbReference>
<dbReference type="RefSeq" id="WP_007530546.1">
    <property type="nucleotide sequence ID" value="NZ_HF536772.1"/>
</dbReference>